<reference evidence="2 3" key="1">
    <citation type="submission" date="2015-03" db="EMBL/GenBank/DDBJ databases">
        <title>Luteipulveratus halotolerans sp. nov., a novel actinobacterium (Dermacoccaceae) from Sarawak, Malaysia.</title>
        <authorList>
            <person name="Juboi H."/>
            <person name="Basik A."/>
            <person name="Shamsul S.S."/>
            <person name="Arnold P."/>
            <person name="Schmitt E.K."/>
            <person name="Sanglier J.-J."/>
            <person name="Yeo T."/>
        </authorList>
    </citation>
    <scope>NUCLEOTIDE SEQUENCE [LARGE SCALE GENOMIC DNA]</scope>
    <source>
        <strain evidence="2 3">MN07-A0370</strain>
    </source>
</reference>
<keyword evidence="1" id="KW-0472">Membrane</keyword>
<sequence length="140" mass="15220">MGVHAGLELSPLSRRDRWIGRAVLAALIIGAVVGYWLETRPRWETTHPLVTNYTYDERSRAIGVFLPMGQCGESVRVARLEAKESPTQVVLTTTLTVKTERMDCPDAGSAGQVTTTLVEPLAGRTVVNAKGFAVRESALP</sequence>
<keyword evidence="3" id="KW-1185">Reference proteome</keyword>
<dbReference type="RefSeq" id="WP_052589204.1">
    <property type="nucleotide sequence ID" value="NZ_CP011112.1"/>
</dbReference>
<evidence type="ECO:0000313" key="3">
    <source>
        <dbReference type="Proteomes" id="UP000066480"/>
    </source>
</evidence>
<evidence type="ECO:0000313" key="2">
    <source>
        <dbReference type="EMBL" id="AKU14683.1"/>
    </source>
</evidence>
<dbReference type="EMBL" id="CP011112">
    <property type="protein sequence ID" value="AKU14683.1"/>
    <property type="molecule type" value="Genomic_DNA"/>
</dbReference>
<organism evidence="2 3">
    <name type="scientific">Luteipulveratus mongoliensis</name>
    <dbReference type="NCBI Taxonomy" id="571913"/>
    <lineage>
        <taxon>Bacteria</taxon>
        <taxon>Bacillati</taxon>
        <taxon>Actinomycetota</taxon>
        <taxon>Actinomycetes</taxon>
        <taxon>Micrococcales</taxon>
        <taxon>Dermacoccaceae</taxon>
        <taxon>Luteipulveratus</taxon>
    </lineage>
</organism>
<accession>A0A0K1JDK3</accession>
<dbReference type="Proteomes" id="UP000066480">
    <property type="component" value="Chromosome"/>
</dbReference>
<keyword evidence="1" id="KW-1133">Transmembrane helix</keyword>
<protein>
    <submittedName>
        <fullName evidence="2">Uncharacterized protein</fullName>
    </submittedName>
</protein>
<keyword evidence="1" id="KW-0812">Transmembrane</keyword>
<feature type="transmembrane region" description="Helical" evidence="1">
    <location>
        <begin position="18"/>
        <end position="37"/>
    </location>
</feature>
<gene>
    <name evidence="2" type="ORF">VV02_00355</name>
</gene>
<evidence type="ECO:0000256" key="1">
    <source>
        <dbReference type="SAM" id="Phobius"/>
    </source>
</evidence>
<dbReference type="KEGG" id="lmoi:VV02_00355"/>
<dbReference type="AlphaFoldDB" id="A0A0K1JDK3"/>
<proteinExistence type="predicted"/>
<name>A0A0K1JDK3_9MICO</name>